<dbReference type="RefSeq" id="WP_317745727.1">
    <property type="nucleotide sequence ID" value="NZ_JAWLUP010000006.1"/>
</dbReference>
<proteinExistence type="predicted"/>
<name>A0AAE4UXB4_9NOCA</name>
<protein>
    <recommendedName>
        <fullName evidence="1">HTH-type transcriptional repressor KstR2 C-terminal domain-containing protein</fullName>
    </recommendedName>
</protein>
<dbReference type="InterPro" id="IPR041490">
    <property type="entry name" value="KstR2_TetR_C"/>
</dbReference>
<sequence length="43" mass="4913">MASVALLSLGIDIARWYRDDHQWSPEDIAQRYADMALRIVGAH</sequence>
<comment type="caution">
    <text evidence="2">The sequence shown here is derived from an EMBL/GenBank/DDBJ whole genome shotgun (WGS) entry which is preliminary data.</text>
</comment>
<dbReference type="Pfam" id="PF17932">
    <property type="entry name" value="TetR_C_24"/>
    <property type="match status" value="1"/>
</dbReference>
<evidence type="ECO:0000313" key="3">
    <source>
        <dbReference type="Proteomes" id="UP001185863"/>
    </source>
</evidence>
<evidence type="ECO:0000313" key="2">
    <source>
        <dbReference type="EMBL" id="MDV7263973.1"/>
    </source>
</evidence>
<reference evidence="2" key="1">
    <citation type="submission" date="2023-10" db="EMBL/GenBank/DDBJ databases">
        <title>Development of a sustainable strategy for remediation of hydrocarbon-contaminated territories based on the waste exchange concept.</title>
        <authorList>
            <person name="Krivoruchko A."/>
        </authorList>
    </citation>
    <scope>NUCLEOTIDE SEQUENCE</scope>
    <source>
        <strain evidence="2">IEGM 68</strain>
    </source>
</reference>
<dbReference type="EMBL" id="JAWLUP010000006">
    <property type="protein sequence ID" value="MDV7263973.1"/>
    <property type="molecule type" value="Genomic_DNA"/>
</dbReference>
<dbReference type="Proteomes" id="UP001185863">
    <property type="component" value="Unassembled WGS sequence"/>
</dbReference>
<accession>A0AAE4UXB4</accession>
<gene>
    <name evidence="2" type="ORF">R4315_05320</name>
</gene>
<organism evidence="2 3">
    <name type="scientific">Rhodococcus oxybenzonivorans</name>
    <dbReference type="NCBI Taxonomy" id="1990687"/>
    <lineage>
        <taxon>Bacteria</taxon>
        <taxon>Bacillati</taxon>
        <taxon>Actinomycetota</taxon>
        <taxon>Actinomycetes</taxon>
        <taxon>Mycobacteriales</taxon>
        <taxon>Nocardiaceae</taxon>
        <taxon>Rhodococcus</taxon>
    </lineage>
</organism>
<evidence type="ECO:0000259" key="1">
    <source>
        <dbReference type="Pfam" id="PF17932"/>
    </source>
</evidence>
<dbReference type="Gene3D" id="1.10.357.10">
    <property type="entry name" value="Tetracycline Repressor, domain 2"/>
    <property type="match status" value="1"/>
</dbReference>
<feature type="domain" description="HTH-type transcriptional repressor KstR2 C-terminal" evidence="1">
    <location>
        <begin position="1"/>
        <end position="40"/>
    </location>
</feature>
<dbReference type="AlphaFoldDB" id="A0AAE4UXB4"/>